<dbReference type="SUPFAM" id="SSF74924">
    <property type="entry name" value="Cap-Gly domain"/>
    <property type="match status" value="2"/>
</dbReference>
<evidence type="ECO:0000313" key="2">
    <source>
        <dbReference type="EMBL" id="VDK25205.1"/>
    </source>
</evidence>
<dbReference type="GO" id="GO:0005634">
    <property type="term" value="C:nucleus"/>
    <property type="evidence" value="ECO:0007669"/>
    <property type="project" value="TreeGrafter"/>
</dbReference>
<proteinExistence type="predicted"/>
<dbReference type="Pfam" id="PF01302">
    <property type="entry name" value="CAP_GLY"/>
    <property type="match status" value="2"/>
</dbReference>
<evidence type="ECO:0000313" key="4">
    <source>
        <dbReference type="WBParaSite" id="ASIM_0000543901-mRNA-1"/>
    </source>
</evidence>
<accession>A0A0M3JCV6</accession>
<protein>
    <submittedName>
        <fullName evidence="4">Restin homolog (inferred by orthology to a D. melanogaster protein)</fullName>
    </submittedName>
</protein>
<dbReference type="Proteomes" id="UP000267096">
    <property type="component" value="Unassembled WGS sequence"/>
</dbReference>
<dbReference type="Gene3D" id="2.30.30.190">
    <property type="entry name" value="CAP Gly-rich-like domain"/>
    <property type="match status" value="2"/>
</dbReference>
<dbReference type="SMART" id="SM01052">
    <property type="entry name" value="CAP_GLY"/>
    <property type="match status" value="2"/>
</dbReference>
<dbReference type="GO" id="GO:0031122">
    <property type="term" value="P:cytoplasmic microtubule organization"/>
    <property type="evidence" value="ECO:0007669"/>
    <property type="project" value="TreeGrafter"/>
</dbReference>
<sequence length="159" mass="17130">RESIISAISHVGDWEVGDRCKIGDRVGNIVFIGPTRFAPGEWIGVVLDEPVGKNDGMVDGKRYFQCDPNHGLFCKASKLERVTLSPASNAGCSDKVSTNPFAAQFGFDVGDRVVVSGEKKGTLRFLGNTEFKEGVWAGIELDQPLGKNDGSVQVVLALF</sequence>
<feature type="domain" description="CAP-Gly" evidence="1">
    <location>
        <begin position="33"/>
        <end position="75"/>
    </location>
</feature>
<dbReference type="GO" id="GO:0035371">
    <property type="term" value="C:microtubule plus-end"/>
    <property type="evidence" value="ECO:0007669"/>
    <property type="project" value="TreeGrafter"/>
</dbReference>
<dbReference type="PANTHER" id="PTHR18916">
    <property type="entry name" value="DYNACTIN 1-RELATED MICROTUBULE-BINDING"/>
    <property type="match status" value="1"/>
</dbReference>
<reference evidence="4" key="1">
    <citation type="submission" date="2017-02" db="UniProtKB">
        <authorList>
            <consortium name="WormBaseParasite"/>
        </authorList>
    </citation>
    <scope>IDENTIFICATION</scope>
</reference>
<dbReference type="InterPro" id="IPR000938">
    <property type="entry name" value="CAP-Gly_domain"/>
</dbReference>
<dbReference type="GO" id="GO:0005938">
    <property type="term" value="C:cell cortex"/>
    <property type="evidence" value="ECO:0007669"/>
    <property type="project" value="TreeGrafter"/>
</dbReference>
<keyword evidence="3" id="KW-1185">Reference proteome</keyword>
<reference evidence="2 3" key="2">
    <citation type="submission" date="2018-11" db="EMBL/GenBank/DDBJ databases">
        <authorList>
            <consortium name="Pathogen Informatics"/>
        </authorList>
    </citation>
    <scope>NUCLEOTIDE SEQUENCE [LARGE SCALE GENOMIC DNA]</scope>
</reference>
<dbReference type="InterPro" id="IPR036859">
    <property type="entry name" value="CAP-Gly_dom_sf"/>
</dbReference>
<dbReference type="EMBL" id="UYRR01010030">
    <property type="protein sequence ID" value="VDK25205.1"/>
    <property type="molecule type" value="Genomic_DNA"/>
</dbReference>
<organism evidence="4">
    <name type="scientific">Anisakis simplex</name>
    <name type="common">Herring worm</name>
    <dbReference type="NCBI Taxonomy" id="6269"/>
    <lineage>
        <taxon>Eukaryota</taxon>
        <taxon>Metazoa</taxon>
        <taxon>Ecdysozoa</taxon>
        <taxon>Nematoda</taxon>
        <taxon>Chromadorea</taxon>
        <taxon>Rhabditida</taxon>
        <taxon>Spirurina</taxon>
        <taxon>Ascaridomorpha</taxon>
        <taxon>Ascaridoidea</taxon>
        <taxon>Anisakidae</taxon>
        <taxon>Anisakis</taxon>
        <taxon>Anisakis simplex complex</taxon>
    </lineage>
</organism>
<name>A0A0M3JCV6_ANISI</name>
<dbReference type="WBParaSite" id="ASIM_0000543901-mRNA-1">
    <property type="protein sequence ID" value="ASIM_0000543901-mRNA-1"/>
    <property type="gene ID" value="ASIM_0000543901"/>
</dbReference>
<dbReference type="PROSITE" id="PS50245">
    <property type="entry name" value="CAP_GLY_2"/>
    <property type="match status" value="2"/>
</dbReference>
<evidence type="ECO:0000313" key="3">
    <source>
        <dbReference type="Proteomes" id="UP000267096"/>
    </source>
</evidence>
<dbReference type="GO" id="GO:0051010">
    <property type="term" value="F:microtubule plus-end binding"/>
    <property type="evidence" value="ECO:0007669"/>
    <property type="project" value="TreeGrafter"/>
</dbReference>
<dbReference type="AlphaFoldDB" id="A0A0M3JCV6"/>
<evidence type="ECO:0000259" key="1">
    <source>
        <dbReference type="PROSITE" id="PS50245"/>
    </source>
</evidence>
<gene>
    <name evidence="2" type="ORF">ASIM_LOCUS5240</name>
</gene>
<dbReference type="OrthoDB" id="2130750at2759"/>
<dbReference type="PANTHER" id="PTHR18916:SF82">
    <property type="entry name" value="CAP-GLY DOMAIN-CONTAINING PROTEIN"/>
    <property type="match status" value="1"/>
</dbReference>
<feature type="domain" description="CAP-Gly" evidence="1">
    <location>
        <begin position="127"/>
        <end position="153"/>
    </location>
</feature>